<organism evidence="1 2">
    <name type="scientific">Enterobacter cloacae</name>
    <dbReference type="NCBI Taxonomy" id="550"/>
    <lineage>
        <taxon>Bacteria</taxon>
        <taxon>Pseudomonadati</taxon>
        <taxon>Pseudomonadota</taxon>
        <taxon>Gammaproteobacteria</taxon>
        <taxon>Enterobacterales</taxon>
        <taxon>Enterobacteriaceae</taxon>
        <taxon>Enterobacter</taxon>
        <taxon>Enterobacter cloacae complex</taxon>
    </lineage>
</organism>
<dbReference type="EMBL" id="CP056117">
    <property type="protein sequence ID" value="QLA00418.1"/>
    <property type="molecule type" value="Genomic_DNA"/>
</dbReference>
<dbReference type="AlphaFoldDB" id="A0A7H8UNY7"/>
<dbReference type="GO" id="GO:0016746">
    <property type="term" value="F:acyltransferase activity"/>
    <property type="evidence" value="ECO:0007669"/>
    <property type="project" value="UniProtKB-KW"/>
</dbReference>
<evidence type="ECO:0000313" key="1">
    <source>
        <dbReference type="EMBL" id="QLA00418.1"/>
    </source>
</evidence>
<reference evidence="1 2" key="1">
    <citation type="submission" date="2020-06" db="EMBL/GenBank/DDBJ databases">
        <title>Long-read sequencing of DSM26481-BlokeschLab.</title>
        <authorList>
            <person name="Blokesch M."/>
        </authorList>
    </citation>
    <scope>NUCLEOTIDE SEQUENCE [LARGE SCALE GENOMIC DNA]</scope>
    <source>
        <strain evidence="1 2">DSM 26481</strain>
    </source>
</reference>
<evidence type="ECO:0000313" key="2">
    <source>
        <dbReference type="Proteomes" id="UP000509421"/>
    </source>
</evidence>
<proteinExistence type="predicted"/>
<accession>A0A7H8UNY7</accession>
<gene>
    <name evidence="1" type="ORF">HWQ14_04560</name>
</gene>
<sequence length="292" mass="33289">MSVHMPINIESFSDKDLRKYIDSIINIITNGINDTKKVIFICGKDKSDKESFRFKISQLLEQKTNYQLAYPEDLFEDLLEGQASNSLLSLEQQLAEAVDLIILIPESPGSFAELGAFSTQKELAEKMLVLRPKKYKSDKSFINHGPIRLVRSYKGKILDIQSKFDNQKIEHTSSILKTVKKMIPSGRKSKSINNILLYQNHILLLIYLFDSLSMNAIHKLMALILSKRKLTNQEVIGCKAAIHSLIRSLFIEKIGDEFSITSRGFLDIQNKYYALNEISSLRVSIMNKQLSP</sequence>
<keyword evidence="1" id="KW-0012">Acyltransferase</keyword>
<name>A0A7H8UNY7_ENTCL</name>
<dbReference type="Proteomes" id="UP000509421">
    <property type="component" value="Chromosome"/>
</dbReference>
<dbReference type="NCBIfam" id="NF038232">
    <property type="entry name" value="STM3845_fam"/>
    <property type="match status" value="1"/>
</dbReference>
<keyword evidence="1" id="KW-0808">Transferase</keyword>
<dbReference type="InterPro" id="IPR049725">
    <property type="entry name" value="STM3845-like"/>
</dbReference>
<protein>
    <submittedName>
        <fullName evidence="1">UDP-3-O-(3-hydroxymyristoyl)glucosamine N-acyltransferase</fullName>
    </submittedName>
</protein>